<dbReference type="Gene3D" id="3.40.50.720">
    <property type="entry name" value="NAD(P)-binding Rossmann-like Domain"/>
    <property type="match status" value="1"/>
</dbReference>
<evidence type="ECO:0000313" key="3">
    <source>
        <dbReference type="EMBL" id="SQA91411.1"/>
    </source>
</evidence>
<evidence type="ECO:0000313" key="2">
    <source>
        <dbReference type="EMBL" id="SKC15092.1"/>
    </source>
</evidence>
<gene>
    <name evidence="3" type="primary">fabG_6</name>
    <name evidence="3" type="ORF">NCTC11212_03044</name>
    <name evidence="2" type="ORF">SAMN05421800_1612</name>
</gene>
<dbReference type="InterPro" id="IPR050259">
    <property type="entry name" value="SDR"/>
</dbReference>
<dbReference type="SUPFAM" id="SSF51735">
    <property type="entry name" value="NAD(P)-binding Rossmann-fold domains"/>
    <property type="match status" value="1"/>
</dbReference>
<dbReference type="InterPro" id="IPR002347">
    <property type="entry name" value="SDR_fam"/>
</dbReference>
<dbReference type="CDD" id="cd05233">
    <property type="entry name" value="SDR_c"/>
    <property type="match status" value="1"/>
</dbReference>
<keyword evidence="4" id="KW-1185">Reference proteome</keyword>
<evidence type="ECO:0000313" key="4">
    <source>
        <dbReference type="Proteomes" id="UP000190669"/>
    </source>
</evidence>
<organism evidence="3 5">
    <name type="scientific">Chryseobacterium balustinum</name>
    <dbReference type="NCBI Taxonomy" id="246"/>
    <lineage>
        <taxon>Bacteria</taxon>
        <taxon>Pseudomonadati</taxon>
        <taxon>Bacteroidota</taxon>
        <taxon>Flavobacteriia</taxon>
        <taxon>Flavobacteriales</taxon>
        <taxon>Weeksellaceae</taxon>
        <taxon>Chryseobacterium group</taxon>
        <taxon>Chryseobacterium</taxon>
    </lineage>
</organism>
<comment type="similarity">
    <text evidence="1">Belongs to the short-chain dehydrogenases/reductases (SDR) family.</text>
</comment>
<dbReference type="InterPro" id="IPR036291">
    <property type="entry name" value="NAD(P)-bd_dom_sf"/>
</dbReference>
<dbReference type="PRINTS" id="PR00081">
    <property type="entry name" value="GDHRDH"/>
</dbReference>
<reference evidence="2 4" key="1">
    <citation type="submission" date="2017-02" db="EMBL/GenBank/DDBJ databases">
        <authorList>
            <person name="Varghese N."/>
            <person name="Submissions S."/>
        </authorList>
    </citation>
    <scope>NUCLEOTIDE SEQUENCE [LARGE SCALE GENOMIC DNA]</scope>
    <source>
        <strain evidence="2 4">DSM 16775</strain>
    </source>
</reference>
<dbReference type="PANTHER" id="PTHR42879">
    <property type="entry name" value="3-OXOACYL-(ACYL-CARRIER-PROTEIN) REDUCTASE"/>
    <property type="match status" value="1"/>
</dbReference>
<dbReference type="PANTHER" id="PTHR42879:SF2">
    <property type="entry name" value="3-OXOACYL-[ACYL-CARRIER-PROTEIN] REDUCTASE FABG"/>
    <property type="match status" value="1"/>
</dbReference>
<accession>A0AAX2IP13</accession>
<proteinExistence type="inferred from homology"/>
<evidence type="ECO:0000313" key="5">
    <source>
        <dbReference type="Proteomes" id="UP000251937"/>
    </source>
</evidence>
<dbReference type="GO" id="GO:0004316">
    <property type="term" value="F:3-oxoacyl-[acyl-carrier-protein] reductase (NADPH) activity"/>
    <property type="evidence" value="ECO:0007669"/>
    <property type="project" value="UniProtKB-EC"/>
</dbReference>
<comment type="caution">
    <text evidence="3">The sequence shown here is derived from an EMBL/GenBank/DDBJ whole genome shotgun (WGS) entry which is preliminary data.</text>
</comment>
<dbReference type="Pfam" id="PF00106">
    <property type="entry name" value="adh_short"/>
    <property type="match status" value="1"/>
</dbReference>
<name>A0AAX2IP13_9FLAO</name>
<dbReference type="KEGG" id="cbp:EB354_08625"/>
<keyword evidence="3" id="KW-0560">Oxidoreductase</keyword>
<reference evidence="3 5" key="2">
    <citation type="submission" date="2018-06" db="EMBL/GenBank/DDBJ databases">
        <authorList>
            <consortium name="Pathogen Informatics"/>
            <person name="Doyle S."/>
        </authorList>
    </citation>
    <scope>NUCLEOTIDE SEQUENCE [LARGE SCALE GENOMIC DNA]</scope>
    <source>
        <strain evidence="3 5">NCTC11212</strain>
    </source>
</reference>
<dbReference type="AlphaFoldDB" id="A0AAX2IP13"/>
<evidence type="ECO:0000256" key="1">
    <source>
        <dbReference type="ARBA" id="ARBA00006484"/>
    </source>
</evidence>
<protein>
    <submittedName>
        <fullName evidence="3">3-oxoacyl-[acyl-carrier-protein] reductase FabG</fullName>
        <ecNumber evidence="3">1.1.1.100</ecNumber>
    </submittedName>
    <submittedName>
        <fullName evidence="2">Short-chain dehydrogenase</fullName>
    </submittedName>
</protein>
<dbReference type="EMBL" id="UAVR01000015">
    <property type="protein sequence ID" value="SQA91411.1"/>
    <property type="molecule type" value="Genomic_DNA"/>
</dbReference>
<dbReference type="EMBL" id="FUZE01000061">
    <property type="protein sequence ID" value="SKC15092.1"/>
    <property type="molecule type" value="Genomic_DNA"/>
</dbReference>
<dbReference type="Proteomes" id="UP000251937">
    <property type="component" value="Unassembled WGS sequence"/>
</dbReference>
<dbReference type="RefSeq" id="WP_079467324.1">
    <property type="nucleotide sequence ID" value="NZ_CP033934.1"/>
</dbReference>
<dbReference type="Proteomes" id="UP000190669">
    <property type="component" value="Unassembled WGS sequence"/>
</dbReference>
<sequence>MRSSKTVSDNPLKTEKFENSKTYLIFGISKGLGKAITKSLPNENGEVFGISRSKPNYLNEKSNVRWINTDLSNPKNSAEIIKENIRNRKIDYFIYNVGIWESNAFTEKYSFEENSELEISNMINTNITSCILNIKSVIENLKQSENAKIILIGSTWGLANSNGKEVTFSATKFALRGIVRSLRENLREHKIGVSIVNLGYLATEFEDEENIETVIEQTDGKLIPLQDVIGALKFIISTSNASCVKEIHMPAMSDFNL</sequence>
<dbReference type="EC" id="1.1.1.100" evidence="3"/>